<dbReference type="Pfam" id="PF11667">
    <property type="entry name" value="DUF3267"/>
    <property type="match status" value="1"/>
</dbReference>
<evidence type="ECO:0000313" key="3">
    <source>
        <dbReference type="Proteomes" id="UP001223586"/>
    </source>
</evidence>
<feature type="transmembrane region" description="Helical" evidence="1">
    <location>
        <begin position="107"/>
        <end position="129"/>
    </location>
</feature>
<feature type="transmembrane region" description="Helical" evidence="1">
    <location>
        <begin position="49"/>
        <end position="73"/>
    </location>
</feature>
<evidence type="ECO:0008006" key="4">
    <source>
        <dbReference type="Google" id="ProtNLM"/>
    </source>
</evidence>
<reference evidence="2 3" key="1">
    <citation type="submission" date="2023-07" db="EMBL/GenBank/DDBJ databases">
        <title>Genomic Encyclopedia of Type Strains, Phase IV (KMG-IV): sequencing the most valuable type-strain genomes for metagenomic binning, comparative biology and taxonomic classification.</title>
        <authorList>
            <person name="Goeker M."/>
        </authorList>
    </citation>
    <scope>NUCLEOTIDE SEQUENCE [LARGE SCALE GENOMIC DNA]</scope>
    <source>
        <strain evidence="2 3">DSM 23837</strain>
    </source>
</reference>
<comment type="caution">
    <text evidence="2">The sequence shown here is derived from an EMBL/GenBank/DDBJ whole genome shotgun (WGS) entry which is preliminary data.</text>
</comment>
<keyword evidence="1" id="KW-1133">Transmembrane helix</keyword>
<feature type="transmembrane region" description="Helical" evidence="1">
    <location>
        <begin position="135"/>
        <end position="153"/>
    </location>
</feature>
<dbReference type="RefSeq" id="WP_307226539.1">
    <property type="nucleotide sequence ID" value="NZ_JAUSTT010000002.1"/>
</dbReference>
<protein>
    <recommendedName>
        <fullName evidence="4">DUF3267 domain-containing protein</fullName>
    </recommendedName>
</protein>
<keyword evidence="1" id="KW-0812">Transmembrane</keyword>
<dbReference type="Proteomes" id="UP001223586">
    <property type="component" value="Unassembled WGS sequence"/>
</dbReference>
<feature type="transmembrane region" description="Helical" evidence="1">
    <location>
        <begin position="20"/>
        <end position="42"/>
    </location>
</feature>
<evidence type="ECO:0000256" key="1">
    <source>
        <dbReference type="SAM" id="Phobius"/>
    </source>
</evidence>
<evidence type="ECO:0000313" key="2">
    <source>
        <dbReference type="EMBL" id="MDQ0174789.1"/>
    </source>
</evidence>
<accession>A0ABT9WNC7</accession>
<dbReference type="EMBL" id="JAUSTT010000002">
    <property type="protein sequence ID" value="MDQ0174789.1"/>
    <property type="molecule type" value="Genomic_DNA"/>
</dbReference>
<gene>
    <name evidence="2" type="ORF">J2S08_000622</name>
</gene>
<keyword evidence="1" id="KW-0472">Membrane</keyword>
<name>A0ABT9WNC7_9BACI</name>
<proteinExistence type="predicted"/>
<keyword evidence="3" id="KW-1185">Reference proteome</keyword>
<feature type="transmembrane region" description="Helical" evidence="1">
    <location>
        <begin position="79"/>
        <end position="95"/>
    </location>
</feature>
<sequence length="185" mass="22020">MHCFKSIKIGRYVDFYRTFLLSAIISFVSFVILYVPTQLFFLQRFEDQYLFLFLLGVLFMYPFHKLMHILPIIHRRKHLAWSLEIHFFFLPILTFKMKEAIAKKQFILMMLSPFLVINTLLASACLLYPFYAHYFIMLLAYHIGLCYADIIYVKPLLFTPKHAVIEENENGYEILIAENNGILTR</sequence>
<dbReference type="InterPro" id="IPR021683">
    <property type="entry name" value="DUF3267"/>
</dbReference>
<organism evidence="2 3">
    <name type="scientific">Bacillus chungangensis</name>
    <dbReference type="NCBI Taxonomy" id="587633"/>
    <lineage>
        <taxon>Bacteria</taxon>
        <taxon>Bacillati</taxon>
        <taxon>Bacillota</taxon>
        <taxon>Bacilli</taxon>
        <taxon>Bacillales</taxon>
        <taxon>Bacillaceae</taxon>
        <taxon>Bacillus</taxon>
    </lineage>
</organism>